<feature type="compositionally biased region" description="Pro residues" evidence="1">
    <location>
        <begin position="322"/>
        <end position="332"/>
    </location>
</feature>
<feature type="compositionally biased region" description="Low complexity" evidence="1">
    <location>
        <begin position="348"/>
        <end position="370"/>
    </location>
</feature>
<evidence type="ECO:0000256" key="2">
    <source>
        <dbReference type="SAM" id="SignalP"/>
    </source>
</evidence>
<feature type="signal peptide" evidence="2">
    <location>
        <begin position="1"/>
        <end position="27"/>
    </location>
</feature>
<feature type="compositionally biased region" description="Low complexity" evidence="1">
    <location>
        <begin position="381"/>
        <end position="396"/>
    </location>
</feature>
<reference evidence="3 4" key="1">
    <citation type="submission" date="2024-01" db="EMBL/GenBank/DDBJ databases">
        <title>A draft genome for a cacao thread blight-causing isolate of Paramarasmius palmivorus.</title>
        <authorList>
            <person name="Baruah I.K."/>
            <person name="Bukari Y."/>
            <person name="Amoako-Attah I."/>
            <person name="Meinhardt L.W."/>
            <person name="Bailey B.A."/>
            <person name="Cohen S.P."/>
        </authorList>
    </citation>
    <scope>NUCLEOTIDE SEQUENCE [LARGE SCALE GENOMIC DNA]</scope>
    <source>
        <strain evidence="3 4">GH-12</strain>
    </source>
</reference>
<dbReference type="Proteomes" id="UP001383192">
    <property type="component" value="Unassembled WGS sequence"/>
</dbReference>
<keyword evidence="2" id="KW-0732">Signal</keyword>
<sequence>MAQMIVFRPPLVSYLYCFPLLLVLSRSATYTLHSEDEDAPSPLTRRLSGILSRKTSLASLGNGRPTSSASAPNRSKSYGNLRSSSSFSTRTPSRSSTKLSSSSSHHPLSRSYSSTTLLETEERSDSDDGYPADTFHGYSAVNRSMPPSSWQGQSIKSRKSGSTRTSTGSNSSLAISIPDSKTGIVTPTANGFGKSISRSVSEASLSSNRSIPLTPQRSDLTFPAPEEILKTPSSSSSMSSVSIPMPTTPKDDDDTPTPSASLMRIDQNKMLPPLPNPRTGSIRRPAAPGLAARFASPKTLPRSRSNSVGKPESPAIKTTDIPPMPTTAPLPPRQLQLPRYTAASGQLRTPTRSTPTTPVGTKPTPRTGTGMVYRSSSGGARTSMMRMPSSTMLRTSASEGRI</sequence>
<feature type="chain" id="PRO_5043810457" evidence="2">
    <location>
        <begin position="28"/>
        <end position="402"/>
    </location>
</feature>
<organism evidence="3 4">
    <name type="scientific">Paramarasmius palmivorus</name>
    <dbReference type="NCBI Taxonomy" id="297713"/>
    <lineage>
        <taxon>Eukaryota</taxon>
        <taxon>Fungi</taxon>
        <taxon>Dikarya</taxon>
        <taxon>Basidiomycota</taxon>
        <taxon>Agaricomycotina</taxon>
        <taxon>Agaricomycetes</taxon>
        <taxon>Agaricomycetidae</taxon>
        <taxon>Agaricales</taxon>
        <taxon>Marasmiineae</taxon>
        <taxon>Marasmiaceae</taxon>
        <taxon>Paramarasmius</taxon>
    </lineage>
</organism>
<evidence type="ECO:0000313" key="4">
    <source>
        <dbReference type="Proteomes" id="UP001383192"/>
    </source>
</evidence>
<proteinExistence type="predicted"/>
<feature type="compositionally biased region" description="Low complexity" evidence="1">
    <location>
        <begin position="162"/>
        <end position="172"/>
    </location>
</feature>
<feature type="compositionally biased region" description="Polar residues" evidence="1">
    <location>
        <begin position="141"/>
        <end position="153"/>
    </location>
</feature>
<protein>
    <submittedName>
        <fullName evidence="3">Uncharacterized protein</fullName>
    </submittedName>
</protein>
<feature type="compositionally biased region" description="Low complexity" evidence="1">
    <location>
        <begin position="231"/>
        <end position="245"/>
    </location>
</feature>
<feature type="region of interest" description="Disordered" evidence="1">
    <location>
        <begin position="54"/>
        <end position="402"/>
    </location>
</feature>
<comment type="caution">
    <text evidence="3">The sequence shown here is derived from an EMBL/GenBank/DDBJ whole genome shotgun (WGS) entry which is preliminary data.</text>
</comment>
<name>A0AAW0CD11_9AGAR</name>
<feature type="compositionally biased region" description="Low complexity" evidence="1">
    <location>
        <begin position="82"/>
        <end position="115"/>
    </location>
</feature>
<feature type="compositionally biased region" description="Polar residues" evidence="1">
    <location>
        <begin position="196"/>
        <end position="219"/>
    </location>
</feature>
<dbReference type="AlphaFoldDB" id="A0AAW0CD11"/>
<keyword evidence="4" id="KW-1185">Reference proteome</keyword>
<dbReference type="EMBL" id="JAYKXP010000048">
    <property type="protein sequence ID" value="KAK7037223.1"/>
    <property type="molecule type" value="Genomic_DNA"/>
</dbReference>
<accession>A0AAW0CD11</accession>
<feature type="compositionally biased region" description="Polar residues" evidence="1">
    <location>
        <begin position="54"/>
        <end position="81"/>
    </location>
</feature>
<gene>
    <name evidence="3" type="ORF">VNI00_011214</name>
</gene>
<evidence type="ECO:0000313" key="3">
    <source>
        <dbReference type="EMBL" id="KAK7037223.1"/>
    </source>
</evidence>
<evidence type="ECO:0000256" key="1">
    <source>
        <dbReference type="SAM" id="MobiDB-lite"/>
    </source>
</evidence>